<comment type="caution">
    <text evidence="7">The sequence shown here is derived from an EMBL/GenBank/DDBJ whole genome shotgun (WGS) entry which is preliminary data.</text>
</comment>
<comment type="subcellular location">
    <subcellularLocation>
        <location evidence="1">Membrane</location>
        <topology evidence="1">Multi-pass membrane protein</topology>
    </subcellularLocation>
</comment>
<evidence type="ECO:0000256" key="3">
    <source>
        <dbReference type="ARBA" id="ARBA00022989"/>
    </source>
</evidence>
<feature type="transmembrane region" description="Helical" evidence="6">
    <location>
        <begin position="25"/>
        <end position="43"/>
    </location>
</feature>
<sequence>MIVAGLVSAGVISPWADRHRHHVKLLCKILIPTAVVLLIGFMFSIRRNAFVPLIVFSALLGAVAFSMLGIGVELGVEVTYPATPASTSAILWAFAQLLSALFILILESLLNLNQDMSVNRSTLNPPLIFLIVWCVVFGVIPVMLIQAPYRRMEAEDKMRQEMEAASMPEQGAGQLRDVERGIEMSSTESSRSKSGDKEELV</sequence>
<protein>
    <submittedName>
        <fullName evidence="7">Uncharacterized protein</fullName>
    </submittedName>
</protein>
<evidence type="ECO:0000256" key="5">
    <source>
        <dbReference type="SAM" id="MobiDB-lite"/>
    </source>
</evidence>
<evidence type="ECO:0000256" key="4">
    <source>
        <dbReference type="ARBA" id="ARBA00023136"/>
    </source>
</evidence>
<accession>A0A9P6FRN3</accession>
<evidence type="ECO:0000256" key="2">
    <source>
        <dbReference type="ARBA" id="ARBA00022692"/>
    </source>
</evidence>
<feature type="transmembrane region" description="Helical" evidence="6">
    <location>
        <begin position="88"/>
        <end position="106"/>
    </location>
</feature>
<reference evidence="7" key="1">
    <citation type="journal article" date="2020" name="Fungal Divers.">
        <title>Resolving the Mortierellaceae phylogeny through synthesis of multi-gene phylogenetics and phylogenomics.</title>
        <authorList>
            <person name="Vandepol N."/>
            <person name="Liber J."/>
            <person name="Desiro A."/>
            <person name="Na H."/>
            <person name="Kennedy M."/>
            <person name="Barry K."/>
            <person name="Grigoriev I.V."/>
            <person name="Miller A.N."/>
            <person name="O'Donnell K."/>
            <person name="Stajich J.E."/>
            <person name="Bonito G."/>
        </authorList>
    </citation>
    <scope>NUCLEOTIDE SEQUENCE</scope>
    <source>
        <strain evidence="7">KOD1015</strain>
    </source>
</reference>
<dbReference type="Proteomes" id="UP000780801">
    <property type="component" value="Unassembled WGS sequence"/>
</dbReference>
<name>A0A9P6FRN3_9FUNG</name>
<dbReference type="PANTHER" id="PTHR10924">
    <property type="entry name" value="MAJOR FACILITATOR SUPERFAMILY PROTEIN-RELATED"/>
    <property type="match status" value="1"/>
</dbReference>
<gene>
    <name evidence="7" type="ORF">BGW38_003108</name>
</gene>
<organism evidence="7 8">
    <name type="scientific">Lunasporangiospora selenospora</name>
    <dbReference type="NCBI Taxonomy" id="979761"/>
    <lineage>
        <taxon>Eukaryota</taxon>
        <taxon>Fungi</taxon>
        <taxon>Fungi incertae sedis</taxon>
        <taxon>Mucoromycota</taxon>
        <taxon>Mortierellomycotina</taxon>
        <taxon>Mortierellomycetes</taxon>
        <taxon>Mortierellales</taxon>
        <taxon>Mortierellaceae</taxon>
        <taxon>Lunasporangiospora</taxon>
    </lineage>
</organism>
<dbReference type="PANTHER" id="PTHR10924:SF6">
    <property type="entry name" value="SOLUTE CARRIER FAMILY 49 MEMBER A3"/>
    <property type="match status" value="1"/>
</dbReference>
<feature type="compositionally biased region" description="Basic and acidic residues" evidence="5">
    <location>
        <begin position="190"/>
        <end position="201"/>
    </location>
</feature>
<evidence type="ECO:0000313" key="7">
    <source>
        <dbReference type="EMBL" id="KAF9580303.1"/>
    </source>
</evidence>
<feature type="region of interest" description="Disordered" evidence="5">
    <location>
        <begin position="159"/>
        <end position="201"/>
    </location>
</feature>
<dbReference type="InterPro" id="IPR036259">
    <property type="entry name" value="MFS_trans_sf"/>
</dbReference>
<feature type="transmembrane region" description="Helical" evidence="6">
    <location>
        <begin position="126"/>
        <end position="149"/>
    </location>
</feature>
<dbReference type="OrthoDB" id="422206at2759"/>
<dbReference type="SUPFAM" id="SSF103473">
    <property type="entry name" value="MFS general substrate transporter"/>
    <property type="match status" value="1"/>
</dbReference>
<dbReference type="GO" id="GO:0016020">
    <property type="term" value="C:membrane"/>
    <property type="evidence" value="ECO:0007669"/>
    <property type="project" value="UniProtKB-SubCell"/>
</dbReference>
<dbReference type="EMBL" id="JAABOA010002151">
    <property type="protein sequence ID" value="KAF9580303.1"/>
    <property type="molecule type" value="Genomic_DNA"/>
</dbReference>
<dbReference type="InterPro" id="IPR049680">
    <property type="entry name" value="FLVCR1-2_SLC49-like"/>
</dbReference>
<dbReference type="AlphaFoldDB" id="A0A9P6FRN3"/>
<keyword evidence="4 6" id="KW-0472">Membrane</keyword>
<evidence type="ECO:0000256" key="6">
    <source>
        <dbReference type="SAM" id="Phobius"/>
    </source>
</evidence>
<evidence type="ECO:0000313" key="8">
    <source>
        <dbReference type="Proteomes" id="UP000780801"/>
    </source>
</evidence>
<keyword evidence="3 6" id="KW-1133">Transmembrane helix</keyword>
<keyword evidence="2 6" id="KW-0812">Transmembrane</keyword>
<proteinExistence type="predicted"/>
<evidence type="ECO:0000256" key="1">
    <source>
        <dbReference type="ARBA" id="ARBA00004141"/>
    </source>
</evidence>
<keyword evidence="8" id="KW-1185">Reference proteome</keyword>
<feature type="transmembrane region" description="Helical" evidence="6">
    <location>
        <begin position="49"/>
        <end position="76"/>
    </location>
</feature>